<proteinExistence type="inferred from homology"/>
<dbReference type="Gene3D" id="3.30.830.10">
    <property type="entry name" value="Metalloenzyme, LuxS/M16 peptidase-like"/>
    <property type="match status" value="4"/>
</dbReference>
<dbReference type="Pfam" id="PF00675">
    <property type="entry name" value="Peptidase_M16"/>
    <property type="match status" value="1"/>
</dbReference>
<feature type="chain" id="PRO_5014179069" evidence="5">
    <location>
        <begin position="24"/>
        <end position="923"/>
    </location>
</feature>
<dbReference type="InterPro" id="IPR011765">
    <property type="entry name" value="Pept_M16_N"/>
</dbReference>
<comment type="cofactor">
    <cofactor evidence="1">
        <name>Zn(2+)</name>
        <dbReference type="ChEBI" id="CHEBI:29105"/>
    </cofactor>
</comment>
<dbReference type="GO" id="GO:0004222">
    <property type="term" value="F:metalloendopeptidase activity"/>
    <property type="evidence" value="ECO:0007669"/>
    <property type="project" value="InterPro"/>
</dbReference>
<evidence type="ECO:0000256" key="5">
    <source>
        <dbReference type="SAM" id="SignalP"/>
    </source>
</evidence>
<evidence type="ECO:0000313" key="8">
    <source>
        <dbReference type="EMBL" id="PJI31603.1"/>
    </source>
</evidence>
<name>A0A2H9UIS6_9GAMM</name>
<dbReference type="InterPro" id="IPR007863">
    <property type="entry name" value="Peptidase_M16_C"/>
</dbReference>
<accession>A0A2H9UIS6</accession>
<feature type="region of interest" description="Disordered" evidence="4">
    <location>
        <begin position="440"/>
        <end position="460"/>
    </location>
</feature>
<protein>
    <submittedName>
        <fullName evidence="8">Peptidase M16</fullName>
    </submittedName>
</protein>
<evidence type="ECO:0000256" key="3">
    <source>
        <dbReference type="RuleBase" id="RU004447"/>
    </source>
</evidence>
<evidence type="ECO:0000256" key="2">
    <source>
        <dbReference type="ARBA" id="ARBA00007261"/>
    </source>
</evidence>
<reference evidence="8 9" key="1">
    <citation type="submission" date="2017-11" db="EMBL/GenBank/DDBJ databases">
        <authorList>
            <person name="Han C.G."/>
        </authorList>
    </citation>
    <scope>NUCLEOTIDE SEQUENCE [LARGE SCALE GENOMIC DNA]</scope>
    <source>
        <strain evidence="8 9">ANC 5347</strain>
    </source>
</reference>
<organism evidence="8 9">
    <name type="scientific">Acinetobacter pseudolwoffii</name>
    <dbReference type="NCBI Taxonomy" id="2053287"/>
    <lineage>
        <taxon>Bacteria</taxon>
        <taxon>Pseudomonadati</taxon>
        <taxon>Pseudomonadota</taxon>
        <taxon>Gammaproteobacteria</taxon>
        <taxon>Moraxellales</taxon>
        <taxon>Moraxellaceae</taxon>
        <taxon>Acinetobacter</taxon>
    </lineage>
</organism>
<feature type="domain" description="Peptidase M16 N-terminal" evidence="6">
    <location>
        <begin position="64"/>
        <end position="188"/>
    </location>
</feature>
<dbReference type="PROSITE" id="PS00143">
    <property type="entry name" value="INSULINASE"/>
    <property type="match status" value="1"/>
</dbReference>
<dbReference type="SUPFAM" id="SSF63411">
    <property type="entry name" value="LuxS/MPP-like metallohydrolase"/>
    <property type="match status" value="4"/>
</dbReference>
<evidence type="ECO:0000259" key="7">
    <source>
        <dbReference type="Pfam" id="PF05193"/>
    </source>
</evidence>
<feature type="signal peptide" evidence="5">
    <location>
        <begin position="1"/>
        <end position="23"/>
    </location>
</feature>
<feature type="domain" description="Peptidase M16 C-terminal" evidence="7">
    <location>
        <begin position="199"/>
        <end position="372"/>
    </location>
</feature>
<dbReference type="Proteomes" id="UP000242351">
    <property type="component" value="Unassembled WGS sequence"/>
</dbReference>
<comment type="caution">
    <text evidence="8">The sequence shown here is derived from an EMBL/GenBank/DDBJ whole genome shotgun (WGS) entry which is preliminary data.</text>
</comment>
<dbReference type="InterPro" id="IPR011249">
    <property type="entry name" value="Metalloenz_LuxS/M16"/>
</dbReference>
<dbReference type="PANTHER" id="PTHR11851:SF49">
    <property type="entry name" value="MITOCHONDRIAL-PROCESSING PEPTIDASE SUBUNIT ALPHA"/>
    <property type="match status" value="1"/>
</dbReference>
<evidence type="ECO:0000313" key="9">
    <source>
        <dbReference type="Proteomes" id="UP000242351"/>
    </source>
</evidence>
<comment type="similarity">
    <text evidence="2 3">Belongs to the peptidase M16 family.</text>
</comment>
<dbReference type="InterPro" id="IPR050361">
    <property type="entry name" value="MPP/UQCRC_Complex"/>
</dbReference>
<dbReference type="InterPro" id="IPR001431">
    <property type="entry name" value="Pept_M16_Zn_BS"/>
</dbReference>
<dbReference type="PANTHER" id="PTHR11851">
    <property type="entry name" value="METALLOPROTEASE"/>
    <property type="match status" value="1"/>
</dbReference>
<dbReference type="GO" id="GO:0006508">
    <property type="term" value="P:proteolysis"/>
    <property type="evidence" value="ECO:0007669"/>
    <property type="project" value="InterPro"/>
</dbReference>
<feature type="domain" description="Peptidase M16 C-terminal" evidence="7">
    <location>
        <begin position="669"/>
        <end position="848"/>
    </location>
</feature>
<keyword evidence="5" id="KW-0732">Signal</keyword>
<evidence type="ECO:0000256" key="4">
    <source>
        <dbReference type="SAM" id="MobiDB-lite"/>
    </source>
</evidence>
<sequence>MLVRYKNLSLAILLSGCSALSFAQPVLVKTEQNVEEYRLDNGLRIILAPNDKENKIFMNTVYLTGSLNDPKGKGGLAHLLEHLAFKGTKNVKGDEFQRRLDQYTLMTNASTDYYSTKYTNVIRPEKTALSEVIFLEAERMDQLVLQEKYVPTEIDIVKREREIRLDQPFSVLMDQVFKSAYGNQYLGRLPIGDLNELQSINMQELNQFYRSWYAPNNAFMVISGKFDKAEVLKQIDSHFSPIPSRNVPSQVKVPALKPEQIQQREFTVQKGSDLAKFNIYLNGPDEKIKTALAVSPTLYTLQPSGHLYQSMVESGKSTMVQSSTWLDKDFNLVFMGAIYAPNHQPKTVEQSLIQGVEQSQPFTEAELNRVKNLTRNQADNIKNSATALGSRLSDYAVAYSGDWSQYFKDLNAIENLNVSQVNQVYKGFLKPEYRISGNILPTPEDQKKAQEVTQTEAPKKTLDQQVETEEPLKDVSVYQAEVKQYVAQSKQYLSAKDKQIQRGKLKNGIKYALFPTNIRDDKVYATISLDFGTAQSLMNKGEILDLTAYLMLRSSESQSLQQIADKIIEVGGSATASPSSNGLNIQISAKKEKFAEFFQYVVDVLKNPAFEQSQFDLIKGQTLSSLDRPYTEPDTVSSLTMARTIEVYQPGDIRFHFEPELATRQFKAATREQVVALYQQFFKTHHAHIAVTGEFQPKSIQKMLKNSFADWKAAQPYARLKSEYRSYPAQKIHALSEQREFGSYQALLTFPVGADHADVPALQVFRHILGDSQLSSRLAQELREKNALVYGFSAHVQFNEWADSGALALGANYTAGKSAQVSQTVHQVLNELLTRGVTEQEVEAAKASILKKRVNALEDDRRIHSMLVPQLEKDRKLIYREKRDQAIAQLTKADIDAVIKKYIKLDQLVEVMADQYGKEIKKL</sequence>
<dbReference type="EMBL" id="PGOZ01000020">
    <property type="protein sequence ID" value="PJI31603.1"/>
    <property type="molecule type" value="Genomic_DNA"/>
</dbReference>
<evidence type="ECO:0000259" key="6">
    <source>
        <dbReference type="Pfam" id="PF00675"/>
    </source>
</evidence>
<dbReference type="RefSeq" id="WP_100358059.1">
    <property type="nucleotide sequence ID" value="NZ_PGOZ01000020.1"/>
</dbReference>
<gene>
    <name evidence="8" type="ORF">CU320_13000</name>
</gene>
<dbReference type="AlphaFoldDB" id="A0A2H9UIS6"/>
<dbReference type="PROSITE" id="PS51257">
    <property type="entry name" value="PROKAR_LIPOPROTEIN"/>
    <property type="match status" value="1"/>
</dbReference>
<evidence type="ECO:0000256" key="1">
    <source>
        <dbReference type="ARBA" id="ARBA00001947"/>
    </source>
</evidence>
<reference evidence="8 9" key="2">
    <citation type="submission" date="2017-12" db="EMBL/GenBank/DDBJ databases">
        <title>Revising the taxonomy of the Acinetobacter lwoffii group: the description of Acinetobacter pseudolwoffii sp. nov. and emended description of Acinetobacter lwoffii.</title>
        <authorList>
            <person name="Nemec A."/>
        </authorList>
    </citation>
    <scope>NUCLEOTIDE SEQUENCE [LARGE SCALE GENOMIC DNA]</scope>
    <source>
        <strain evidence="8 9">ANC 5347</strain>
    </source>
</reference>
<dbReference type="Pfam" id="PF05193">
    <property type="entry name" value="Peptidase_M16_C"/>
    <property type="match status" value="2"/>
</dbReference>
<dbReference type="GO" id="GO:0046872">
    <property type="term" value="F:metal ion binding"/>
    <property type="evidence" value="ECO:0007669"/>
    <property type="project" value="InterPro"/>
</dbReference>